<protein>
    <submittedName>
        <fullName evidence="1">Uncharacterized protein</fullName>
    </submittedName>
</protein>
<reference evidence="1 2" key="1">
    <citation type="submission" date="2024-10" db="EMBL/GenBank/DDBJ databases">
        <authorList>
            <person name="Kim D."/>
        </authorList>
    </citation>
    <scope>NUCLEOTIDE SEQUENCE [LARGE SCALE GENOMIC DNA]</scope>
    <source>
        <strain evidence="1">Taebaek</strain>
    </source>
</reference>
<dbReference type="AlphaFoldDB" id="A0ABD2KBW8"/>
<evidence type="ECO:0000313" key="2">
    <source>
        <dbReference type="Proteomes" id="UP001620645"/>
    </source>
</evidence>
<evidence type="ECO:0000313" key="1">
    <source>
        <dbReference type="EMBL" id="KAL3100432.1"/>
    </source>
</evidence>
<accession>A0ABD2KBW8</accession>
<comment type="caution">
    <text evidence="1">The sequence shown here is derived from an EMBL/GenBank/DDBJ whole genome shotgun (WGS) entry which is preliminary data.</text>
</comment>
<gene>
    <name evidence="1" type="ORF">niasHS_001735</name>
</gene>
<proteinExistence type="predicted"/>
<sequence length="132" mass="14618">MGKKRRWRESEGGMEPGKVHKLTVNIEFGGAKPERFTTTDFHALVDSAIGRVLGSAAPSYAICSFDGHTMRGALLADGADMHLLWAALSIYGMHFDQPMAFHLYSIHKCGEDDDDDETNVMMTEQAEQIVID</sequence>
<organism evidence="1 2">
    <name type="scientific">Heterodera schachtii</name>
    <name type="common">Sugarbeet cyst nematode worm</name>
    <name type="synonym">Tylenchus schachtii</name>
    <dbReference type="NCBI Taxonomy" id="97005"/>
    <lineage>
        <taxon>Eukaryota</taxon>
        <taxon>Metazoa</taxon>
        <taxon>Ecdysozoa</taxon>
        <taxon>Nematoda</taxon>
        <taxon>Chromadorea</taxon>
        <taxon>Rhabditida</taxon>
        <taxon>Tylenchina</taxon>
        <taxon>Tylenchomorpha</taxon>
        <taxon>Tylenchoidea</taxon>
        <taxon>Heteroderidae</taxon>
        <taxon>Heteroderinae</taxon>
        <taxon>Heterodera</taxon>
    </lineage>
</organism>
<name>A0ABD2KBW8_HETSC</name>
<keyword evidence="2" id="KW-1185">Reference proteome</keyword>
<dbReference type="EMBL" id="JBICCN010000031">
    <property type="protein sequence ID" value="KAL3100432.1"/>
    <property type="molecule type" value="Genomic_DNA"/>
</dbReference>
<dbReference type="Proteomes" id="UP001620645">
    <property type="component" value="Unassembled WGS sequence"/>
</dbReference>